<dbReference type="InterPro" id="IPR014044">
    <property type="entry name" value="CAP_dom"/>
</dbReference>
<dbReference type="InterPro" id="IPR035940">
    <property type="entry name" value="CAP_sf"/>
</dbReference>
<accession>A0AA46TPW3</accession>
<evidence type="ECO:0000259" key="1">
    <source>
        <dbReference type="Pfam" id="PF00188"/>
    </source>
</evidence>
<dbReference type="CDD" id="cd05379">
    <property type="entry name" value="CAP_bacterial"/>
    <property type="match status" value="1"/>
</dbReference>
<evidence type="ECO:0000313" key="3">
    <source>
        <dbReference type="Proteomes" id="UP001164935"/>
    </source>
</evidence>
<dbReference type="PANTHER" id="PTHR31157:SF1">
    <property type="entry name" value="SCP DOMAIN-CONTAINING PROTEIN"/>
    <property type="match status" value="1"/>
</dbReference>
<dbReference type="RefSeq" id="WP_232222365.1">
    <property type="nucleotide sequence ID" value="NZ_CP096973.1"/>
</dbReference>
<dbReference type="Gene3D" id="3.40.33.10">
    <property type="entry name" value="CAP"/>
    <property type="match status" value="1"/>
</dbReference>
<reference evidence="2" key="1">
    <citation type="submission" date="2022-05" db="EMBL/GenBank/DDBJ databases">
        <title>Complete sequence of a novel PHA-producing Halomonas strain.</title>
        <authorList>
            <person name="Zheng Z."/>
        </authorList>
    </citation>
    <scope>NUCLEOTIDE SEQUENCE</scope>
    <source>
        <strain evidence="2">ZZQ-149</strain>
    </source>
</reference>
<protein>
    <submittedName>
        <fullName evidence="2">CAP domain-containing protein</fullName>
    </submittedName>
</protein>
<sequence>MTLMLVGITSAWAGDGPTPNAPDKECGLSTQQQEMLALVNEARSQARQCGDQQFAATEPLSWNCKLARASQLHAEDMAENDYVSHTSPDGSGIEQRINNQGYPWQAVGENIAAGQLSAAAVVEGWLESPGHCSNIMNATFTEIGMASAQNADSQFTTYWAQALGNAR</sequence>
<organism evidence="2 3">
    <name type="scientific">Halomonas qinghailakensis</name>
    <dbReference type="NCBI Taxonomy" id="2937790"/>
    <lineage>
        <taxon>Bacteria</taxon>
        <taxon>Pseudomonadati</taxon>
        <taxon>Pseudomonadota</taxon>
        <taxon>Gammaproteobacteria</taxon>
        <taxon>Oceanospirillales</taxon>
        <taxon>Halomonadaceae</taxon>
        <taxon>Halomonas</taxon>
    </lineage>
</organism>
<dbReference type="PANTHER" id="PTHR31157">
    <property type="entry name" value="SCP DOMAIN-CONTAINING PROTEIN"/>
    <property type="match status" value="1"/>
</dbReference>
<dbReference type="SUPFAM" id="SSF55797">
    <property type="entry name" value="PR-1-like"/>
    <property type="match status" value="1"/>
</dbReference>
<proteinExistence type="predicted"/>
<evidence type="ECO:0000313" key="2">
    <source>
        <dbReference type="EMBL" id="UYO74008.1"/>
    </source>
</evidence>
<name>A0AA46TPW3_9GAMM</name>
<dbReference type="EMBL" id="CP096973">
    <property type="protein sequence ID" value="UYO74008.1"/>
    <property type="molecule type" value="Genomic_DNA"/>
</dbReference>
<dbReference type="KEGG" id="hqn:M0220_14165"/>
<dbReference type="AlphaFoldDB" id="A0AA46TPW3"/>
<dbReference type="Proteomes" id="UP001164935">
    <property type="component" value="Chromosome"/>
</dbReference>
<keyword evidence="3" id="KW-1185">Reference proteome</keyword>
<feature type="domain" description="SCP" evidence="1">
    <location>
        <begin position="36"/>
        <end position="161"/>
    </location>
</feature>
<dbReference type="Pfam" id="PF00188">
    <property type="entry name" value="CAP"/>
    <property type="match status" value="1"/>
</dbReference>
<gene>
    <name evidence="2" type="ORF">M0220_14165</name>
</gene>